<reference evidence="6 7" key="1">
    <citation type="submission" date="2019-01" db="EMBL/GenBank/DDBJ databases">
        <authorList>
            <person name="Chen W.-M."/>
        </authorList>
    </citation>
    <scope>NUCLEOTIDE SEQUENCE [LARGE SCALE GENOMIC DNA]</scope>
    <source>
        <strain evidence="6 7">KYPC3</strain>
    </source>
</reference>
<feature type="domain" description="SIS" evidence="5">
    <location>
        <begin position="117"/>
        <end position="256"/>
    </location>
</feature>
<dbReference type="InterPro" id="IPR047640">
    <property type="entry name" value="RpiR-like"/>
</dbReference>
<sequence>MDIVSRIHECLAHLRPSEQKVARLILSDLNYAASASIGELADKAEVSHASITRLARALQCSNVRDLKLKLAQSVAVGERFISDSTVEKKDIPAIYAAINEILQLNTGLISQEMIDQASDLMIQAPKVLIYGVGGGSSIMAQECHHRLFRLCVQSNAYSDPLLMRMTAASVDKGDVVLCLSLSGYSPEVEAAVQIAKDYGSKVIAICPDSRLSKLADIHLPILTQESDFIYKPSASRYVMLAAIDILVSQIAVLNQRKSREKLRRIKHELDEHRHGPERLPLGD</sequence>
<dbReference type="GO" id="GO:0097367">
    <property type="term" value="F:carbohydrate derivative binding"/>
    <property type="evidence" value="ECO:0007669"/>
    <property type="project" value="InterPro"/>
</dbReference>
<organism evidence="6 7">
    <name type="scientific">Rheinheimera riviphila</name>
    <dbReference type="NCBI Taxonomy" id="1834037"/>
    <lineage>
        <taxon>Bacteria</taxon>
        <taxon>Pseudomonadati</taxon>
        <taxon>Pseudomonadota</taxon>
        <taxon>Gammaproteobacteria</taxon>
        <taxon>Chromatiales</taxon>
        <taxon>Chromatiaceae</taxon>
        <taxon>Rheinheimera</taxon>
    </lineage>
</organism>
<comment type="caution">
    <text evidence="6">The sequence shown here is derived from an EMBL/GenBank/DDBJ whole genome shotgun (WGS) entry which is preliminary data.</text>
</comment>
<dbReference type="GO" id="GO:0003677">
    <property type="term" value="F:DNA binding"/>
    <property type="evidence" value="ECO:0007669"/>
    <property type="project" value="UniProtKB-KW"/>
</dbReference>
<name>A0A437QLR6_9GAMM</name>
<proteinExistence type="predicted"/>
<dbReference type="GO" id="GO:1901135">
    <property type="term" value="P:carbohydrate derivative metabolic process"/>
    <property type="evidence" value="ECO:0007669"/>
    <property type="project" value="InterPro"/>
</dbReference>
<dbReference type="Pfam" id="PF01380">
    <property type="entry name" value="SIS"/>
    <property type="match status" value="1"/>
</dbReference>
<evidence type="ECO:0000256" key="3">
    <source>
        <dbReference type="ARBA" id="ARBA00023163"/>
    </source>
</evidence>
<evidence type="ECO:0000259" key="4">
    <source>
        <dbReference type="PROSITE" id="PS51071"/>
    </source>
</evidence>
<protein>
    <submittedName>
        <fullName evidence="6">MurR/RpiR family transcriptional regulator</fullName>
    </submittedName>
</protein>
<dbReference type="Gene3D" id="3.40.50.10490">
    <property type="entry name" value="Glucose-6-phosphate isomerase like protein, domain 1"/>
    <property type="match status" value="1"/>
</dbReference>
<keyword evidence="3" id="KW-0804">Transcription</keyword>
<dbReference type="InterPro" id="IPR000281">
    <property type="entry name" value="HTH_RpiR"/>
</dbReference>
<dbReference type="SUPFAM" id="SSF46689">
    <property type="entry name" value="Homeodomain-like"/>
    <property type="match status" value="1"/>
</dbReference>
<feature type="domain" description="HTH rpiR-type" evidence="4">
    <location>
        <begin position="1"/>
        <end position="77"/>
    </location>
</feature>
<dbReference type="EMBL" id="SACS01000015">
    <property type="protein sequence ID" value="RVU35466.1"/>
    <property type="molecule type" value="Genomic_DNA"/>
</dbReference>
<evidence type="ECO:0000313" key="7">
    <source>
        <dbReference type="Proteomes" id="UP000283077"/>
    </source>
</evidence>
<accession>A0A437QLR6</accession>
<evidence type="ECO:0000256" key="1">
    <source>
        <dbReference type="ARBA" id="ARBA00023015"/>
    </source>
</evidence>
<dbReference type="InterPro" id="IPR036388">
    <property type="entry name" value="WH-like_DNA-bd_sf"/>
</dbReference>
<dbReference type="PROSITE" id="PS51464">
    <property type="entry name" value="SIS"/>
    <property type="match status" value="1"/>
</dbReference>
<gene>
    <name evidence="6" type="ORF">EOE67_13915</name>
</gene>
<dbReference type="Gene3D" id="1.10.10.10">
    <property type="entry name" value="Winged helix-like DNA-binding domain superfamily/Winged helix DNA-binding domain"/>
    <property type="match status" value="1"/>
</dbReference>
<dbReference type="RefSeq" id="WP_127699940.1">
    <property type="nucleotide sequence ID" value="NZ_SACS01000015.1"/>
</dbReference>
<dbReference type="Proteomes" id="UP000283077">
    <property type="component" value="Unassembled WGS sequence"/>
</dbReference>
<dbReference type="OrthoDB" id="257751at2"/>
<dbReference type="CDD" id="cd05013">
    <property type="entry name" value="SIS_RpiR"/>
    <property type="match status" value="1"/>
</dbReference>
<dbReference type="GO" id="GO:0003700">
    <property type="term" value="F:DNA-binding transcription factor activity"/>
    <property type="evidence" value="ECO:0007669"/>
    <property type="project" value="InterPro"/>
</dbReference>
<evidence type="ECO:0000259" key="5">
    <source>
        <dbReference type="PROSITE" id="PS51464"/>
    </source>
</evidence>
<evidence type="ECO:0000313" key="6">
    <source>
        <dbReference type="EMBL" id="RVU35466.1"/>
    </source>
</evidence>
<dbReference type="InterPro" id="IPR046348">
    <property type="entry name" value="SIS_dom_sf"/>
</dbReference>
<dbReference type="InterPro" id="IPR035472">
    <property type="entry name" value="RpiR-like_SIS"/>
</dbReference>
<dbReference type="InterPro" id="IPR001347">
    <property type="entry name" value="SIS_dom"/>
</dbReference>
<dbReference type="PROSITE" id="PS51071">
    <property type="entry name" value="HTH_RPIR"/>
    <property type="match status" value="1"/>
</dbReference>
<keyword evidence="2" id="KW-0238">DNA-binding</keyword>
<dbReference type="AlphaFoldDB" id="A0A437QLR6"/>
<evidence type="ECO:0000256" key="2">
    <source>
        <dbReference type="ARBA" id="ARBA00023125"/>
    </source>
</evidence>
<dbReference type="PANTHER" id="PTHR30514">
    <property type="entry name" value="GLUCOKINASE"/>
    <property type="match status" value="1"/>
</dbReference>
<dbReference type="Pfam" id="PF01418">
    <property type="entry name" value="HTH_6"/>
    <property type="match status" value="1"/>
</dbReference>
<dbReference type="SUPFAM" id="SSF53697">
    <property type="entry name" value="SIS domain"/>
    <property type="match status" value="1"/>
</dbReference>
<keyword evidence="1" id="KW-0805">Transcription regulation</keyword>
<keyword evidence="7" id="KW-1185">Reference proteome</keyword>
<dbReference type="PANTHER" id="PTHR30514:SF1">
    <property type="entry name" value="HTH-TYPE TRANSCRIPTIONAL REGULATOR HEXR-RELATED"/>
    <property type="match status" value="1"/>
</dbReference>
<dbReference type="InterPro" id="IPR009057">
    <property type="entry name" value="Homeodomain-like_sf"/>
</dbReference>